<dbReference type="Pfam" id="PF03572">
    <property type="entry name" value="Peptidase_S41"/>
    <property type="match status" value="1"/>
</dbReference>
<feature type="domain" description="CPAF-like PDZ" evidence="3">
    <location>
        <begin position="180"/>
        <end position="300"/>
    </location>
</feature>
<feature type="domain" description="Tail specific protease" evidence="2">
    <location>
        <begin position="370"/>
        <end position="555"/>
    </location>
</feature>
<protein>
    <recommendedName>
        <fullName evidence="6">Tail specific protease domain-containing protein</fullName>
    </recommendedName>
</protein>
<dbReference type="GO" id="GO:0008236">
    <property type="term" value="F:serine-type peptidase activity"/>
    <property type="evidence" value="ECO:0007669"/>
    <property type="project" value="InterPro"/>
</dbReference>
<dbReference type="PANTHER" id="PTHR37049">
    <property type="entry name" value="PEPTIDASE S41 FAMILY PROTEIN"/>
    <property type="match status" value="1"/>
</dbReference>
<dbReference type="InterPro" id="IPR029045">
    <property type="entry name" value="ClpP/crotonase-like_dom_sf"/>
</dbReference>
<sequence>MLFHRASAALALATVLGPSAAHPTQKPELQRRQNTREPCGLLRDTVQAWFKDNNIVPKDTLGLPHALAPRVPPVPVKPSMAFACLASIPLDKGASLGHLKALRPMWEWQSTLDYNKKPPRGYLSEGVDLLRGLDQMAEMLKANSTPWSNQFQFITDLQTLQSRVRDGHFGSFPLLLNLITFRSGVDFVSISKDGLTTPDIFLHGDVDHSRRGYKPSPVATIDGVPALEYLQGLAIRDGGSYDPDTRFNTLFPSLSKRANLYRGSEVQTLSREGPRDSTMIVCENGTTLTFHNQAFVRANLTNITSGADLYRDFGLTEGKGPTPPDWVAYQLLEWGFAGNFSVGFPKPVNTTFGGDTAGFLPPHADFDDTAVLAINSFELSVNFADISANPFEEPVRVIVDFIRTAQASGRTKLVLDMQGNGGGLVVKLASLYFILFPGETLPQQNQLRVHPQLLWLLRDKAGTNSSGELPWTLDAYQHLNGSAISPPSSLVGPVVTPFGNVTLPVSWNASYYAMPNPNFTVPWSTPPFAPENITILTDGECASACFMFVSMLIETHGIRTVTVGGRPIYKPMQSIGGVRGGPLMNFGSFPKNNRTDVPPGLDLVPATPGPLRLSVADTIASSWHQGVHINLANLVPLGEEPDALPLQFRYRAANCKIFFTWEMARDITAIWRKVIDVAWKGGRCVEGSTTEKGGAMGGLPEYDESVKDEYTLGDGPGAL</sequence>
<comment type="caution">
    <text evidence="4">The sequence shown here is derived from an EMBL/GenBank/DDBJ whole genome shotgun (WGS) entry which is preliminary data.</text>
</comment>
<keyword evidence="5" id="KW-1185">Reference proteome</keyword>
<dbReference type="InterPro" id="IPR056186">
    <property type="entry name" value="PDZ_CPAF-rel"/>
</dbReference>
<dbReference type="Gene3D" id="3.90.226.10">
    <property type="entry name" value="2-enoyl-CoA Hydratase, Chain A, domain 1"/>
    <property type="match status" value="1"/>
</dbReference>
<feature type="signal peptide" evidence="1">
    <location>
        <begin position="1"/>
        <end position="21"/>
    </location>
</feature>
<evidence type="ECO:0000259" key="2">
    <source>
        <dbReference type="Pfam" id="PF03572"/>
    </source>
</evidence>
<gene>
    <name evidence="4" type="ORF">B0T14DRAFT_196434</name>
</gene>
<proteinExistence type="predicted"/>
<dbReference type="InterPro" id="IPR052766">
    <property type="entry name" value="S41A_metabolite_peptidase"/>
</dbReference>
<evidence type="ECO:0000256" key="1">
    <source>
        <dbReference type="SAM" id="SignalP"/>
    </source>
</evidence>
<dbReference type="Proteomes" id="UP001175000">
    <property type="component" value="Unassembled WGS sequence"/>
</dbReference>
<dbReference type="EMBL" id="JAULSU010000003">
    <property type="protein sequence ID" value="KAK0624444.1"/>
    <property type="molecule type" value="Genomic_DNA"/>
</dbReference>
<feature type="chain" id="PRO_5041308329" description="Tail specific protease domain-containing protein" evidence="1">
    <location>
        <begin position="22"/>
        <end position="719"/>
    </location>
</feature>
<dbReference type="GO" id="GO:0006508">
    <property type="term" value="P:proteolysis"/>
    <property type="evidence" value="ECO:0007669"/>
    <property type="project" value="InterPro"/>
</dbReference>
<evidence type="ECO:0008006" key="6">
    <source>
        <dbReference type="Google" id="ProtNLM"/>
    </source>
</evidence>
<organism evidence="4 5">
    <name type="scientific">Immersiella caudata</name>
    <dbReference type="NCBI Taxonomy" id="314043"/>
    <lineage>
        <taxon>Eukaryota</taxon>
        <taxon>Fungi</taxon>
        <taxon>Dikarya</taxon>
        <taxon>Ascomycota</taxon>
        <taxon>Pezizomycotina</taxon>
        <taxon>Sordariomycetes</taxon>
        <taxon>Sordariomycetidae</taxon>
        <taxon>Sordariales</taxon>
        <taxon>Lasiosphaeriaceae</taxon>
        <taxon>Immersiella</taxon>
    </lineage>
</organism>
<keyword evidence="1" id="KW-0732">Signal</keyword>
<dbReference type="InterPro" id="IPR005151">
    <property type="entry name" value="Tail-specific_protease"/>
</dbReference>
<dbReference type="Pfam" id="PF23658">
    <property type="entry name" value="PDZ_CPAF_rel"/>
    <property type="match status" value="1"/>
</dbReference>
<dbReference type="SUPFAM" id="SSF52096">
    <property type="entry name" value="ClpP/crotonase"/>
    <property type="match status" value="1"/>
</dbReference>
<dbReference type="PANTHER" id="PTHR37049:SF4">
    <property type="entry name" value="RHODANESE DOMAIN-CONTAINING PROTEIN"/>
    <property type="match status" value="1"/>
</dbReference>
<evidence type="ECO:0000313" key="5">
    <source>
        <dbReference type="Proteomes" id="UP001175000"/>
    </source>
</evidence>
<dbReference type="AlphaFoldDB" id="A0AA39WZE0"/>
<accession>A0AA39WZE0</accession>
<evidence type="ECO:0000259" key="3">
    <source>
        <dbReference type="Pfam" id="PF23658"/>
    </source>
</evidence>
<name>A0AA39WZE0_9PEZI</name>
<evidence type="ECO:0000313" key="4">
    <source>
        <dbReference type="EMBL" id="KAK0624444.1"/>
    </source>
</evidence>
<reference evidence="4" key="1">
    <citation type="submission" date="2023-06" db="EMBL/GenBank/DDBJ databases">
        <title>Genome-scale phylogeny and comparative genomics of the fungal order Sordariales.</title>
        <authorList>
            <consortium name="Lawrence Berkeley National Laboratory"/>
            <person name="Hensen N."/>
            <person name="Bonometti L."/>
            <person name="Westerberg I."/>
            <person name="Brannstrom I.O."/>
            <person name="Guillou S."/>
            <person name="Cros-Aarteil S."/>
            <person name="Calhoun S."/>
            <person name="Haridas S."/>
            <person name="Kuo A."/>
            <person name="Mondo S."/>
            <person name="Pangilinan J."/>
            <person name="Riley R."/>
            <person name="Labutti K."/>
            <person name="Andreopoulos B."/>
            <person name="Lipzen A."/>
            <person name="Chen C."/>
            <person name="Yanf M."/>
            <person name="Daum C."/>
            <person name="Ng V."/>
            <person name="Clum A."/>
            <person name="Steindorff A."/>
            <person name="Ohm R."/>
            <person name="Martin F."/>
            <person name="Silar P."/>
            <person name="Natvig D."/>
            <person name="Lalanne C."/>
            <person name="Gautier V."/>
            <person name="Ament-Velasquez S.L."/>
            <person name="Kruys A."/>
            <person name="Hutchinson M.I."/>
            <person name="Powell A.J."/>
            <person name="Barry K."/>
            <person name="Miller A.N."/>
            <person name="Grigoriev I.V."/>
            <person name="Debuchy R."/>
            <person name="Gladieux P."/>
            <person name="Thoren M.H."/>
            <person name="Johannesson H."/>
        </authorList>
    </citation>
    <scope>NUCLEOTIDE SEQUENCE</scope>
    <source>
        <strain evidence="4">CBS 606.72</strain>
    </source>
</reference>